<evidence type="ECO:0000256" key="2">
    <source>
        <dbReference type="ARBA" id="ARBA00022741"/>
    </source>
</evidence>
<dbReference type="PRINTS" id="PR00109">
    <property type="entry name" value="TYRKINASE"/>
</dbReference>
<evidence type="ECO:0000313" key="9">
    <source>
        <dbReference type="EMBL" id="ELR19321.1"/>
    </source>
</evidence>
<dbReference type="PANTHER" id="PTHR44329">
    <property type="entry name" value="SERINE/THREONINE-PROTEIN KINASE TNNI3K-RELATED"/>
    <property type="match status" value="1"/>
</dbReference>
<name>L8H4C8_ACACF</name>
<dbReference type="PROSITE" id="PS50011">
    <property type="entry name" value="PROTEIN_KINASE_DOM"/>
    <property type="match status" value="1"/>
</dbReference>
<dbReference type="InterPro" id="IPR000719">
    <property type="entry name" value="Prot_kinase_dom"/>
</dbReference>
<evidence type="ECO:0000256" key="6">
    <source>
        <dbReference type="ARBA" id="ARBA00048679"/>
    </source>
</evidence>
<evidence type="ECO:0000256" key="4">
    <source>
        <dbReference type="ARBA" id="ARBA00022840"/>
    </source>
</evidence>
<dbReference type="OrthoDB" id="4062651at2759"/>
<dbReference type="Gene3D" id="1.10.510.10">
    <property type="entry name" value="Transferase(Phosphotransferase) domain 1"/>
    <property type="match status" value="1"/>
</dbReference>
<dbReference type="GO" id="GO:0005524">
    <property type="term" value="F:ATP binding"/>
    <property type="evidence" value="ECO:0007669"/>
    <property type="project" value="UniProtKB-KW"/>
</dbReference>
<feature type="compositionally biased region" description="Low complexity" evidence="7">
    <location>
        <begin position="429"/>
        <end position="438"/>
    </location>
</feature>
<evidence type="ECO:0000256" key="3">
    <source>
        <dbReference type="ARBA" id="ARBA00022777"/>
    </source>
</evidence>
<dbReference type="RefSeq" id="XP_004341406.1">
    <property type="nucleotide sequence ID" value="XM_004341358.1"/>
</dbReference>
<dbReference type="EMBL" id="KB007933">
    <property type="protein sequence ID" value="ELR19321.1"/>
    <property type="molecule type" value="Genomic_DNA"/>
</dbReference>
<dbReference type="AlphaFoldDB" id="L8H4C8"/>
<accession>L8H4C8</accession>
<dbReference type="SUPFAM" id="SSF56112">
    <property type="entry name" value="Protein kinase-like (PK-like)"/>
    <property type="match status" value="1"/>
</dbReference>
<dbReference type="InterPro" id="IPR001245">
    <property type="entry name" value="Ser-Thr/Tyr_kinase_cat_dom"/>
</dbReference>
<evidence type="ECO:0000256" key="1">
    <source>
        <dbReference type="ARBA" id="ARBA00022679"/>
    </source>
</evidence>
<evidence type="ECO:0000256" key="5">
    <source>
        <dbReference type="ARBA" id="ARBA00047899"/>
    </source>
</evidence>
<keyword evidence="10" id="KW-1185">Reference proteome</keyword>
<dbReference type="Gene3D" id="3.30.200.20">
    <property type="entry name" value="Phosphorylase Kinase, domain 1"/>
    <property type="match status" value="1"/>
</dbReference>
<feature type="domain" description="Protein kinase" evidence="8">
    <location>
        <begin position="523"/>
        <end position="753"/>
    </location>
</feature>
<evidence type="ECO:0000313" key="10">
    <source>
        <dbReference type="Proteomes" id="UP000011083"/>
    </source>
</evidence>
<comment type="catalytic activity">
    <reaction evidence="5">
        <text>L-threonyl-[protein] + ATP = O-phospho-L-threonyl-[protein] + ADP + H(+)</text>
        <dbReference type="Rhea" id="RHEA:46608"/>
        <dbReference type="Rhea" id="RHEA-COMP:11060"/>
        <dbReference type="Rhea" id="RHEA-COMP:11605"/>
        <dbReference type="ChEBI" id="CHEBI:15378"/>
        <dbReference type="ChEBI" id="CHEBI:30013"/>
        <dbReference type="ChEBI" id="CHEBI:30616"/>
        <dbReference type="ChEBI" id="CHEBI:61977"/>
        <dbReference type="ChEBI" id="CHEBI:456216"/>
        <dbReference type="EC" id="2.7.11.1"/>
    </reaction>
</comment>
<dbReference type="KEGG" id="acan:ACA1_265250"/>
<dbReference type="Pfam" id="PF07714">
    <property type="entry name" value="PK_Tyr_Ser-Thr"/>
    <property type="match status" value="1"/>
</dbReference>
<proteinExistence type="predicted"/>
<dbReference type="Proteomes" id="UP000011083">
    <property type="component" value="Unassembled WGS sequence"/>
</dbReference>
<comment type="catalytic activity">
    <reaction evidence="6">
        <text>L-seryl-[protein] + ATP = O-phospho-L-seryl-[protein] + ADP + H(+)</text>
        <dbReference type="Rhea" id="RHEA:17989"/>
        <dbReference type="Rhea" id="RHEA-COMP:9863"/>
        <dbReference type="Rhea" id="RHEA-COMP:11604"/>
        <dbReference type="ChEBI" id="CHEBI:15378"/>
        <dbReference type="ChEBI" id="CHEBI:29999"/>
        <dbReference type="ChEBI" id="CHEBI:30616"/>
        <dbReference type="ChEBI" id="CHEBI:83421"/>
        <dbReference type="ChEBI" id="CHEBI:456216"/>
        <dbReference type="EC" id="2.7.11.1"/>
    </reaction>
</comment>
<dbReference type="GeneID" id="14920098"/>
<evidence type="ECO:0000256" key="7">
    <source>
        <dbReference type="SAM" id="MobiDB-lite"/>
    </source>
</evidence>
<feature type="region of interest" description="Disordered" evidence="7">
    <location>
        <begin position="365"/>
        <end position="386"/>
    </location>
</feature>
<dbReference type="InterPro" id="IPR051681">
    <property type="entry name" value="Ser/Thr_Kinases-Pseudokinases"/>
</dbReference>
<keyword evidence="1" id="KW-0808">Transferase</keyword>
<organism evidence="9 10">
    <name type="scientific">Acanthamoeba castellanii (strain ATCC 30010 / Neff)</name>
    <dbReference type="NCBI Taxonomy" id="1257118"/>
    <lineage>
        <taxon>Eukaryota</taxon>
        <taxon>Amoebozoa</taxon>
        <taxon>Discosea</taxon>
        <taxon>Longamoebia</taxon>
        <taxon>Centramoebida</taxon>
        <taxon>Acanthamoebidae</taxon>
        <taxon>Acanthamoeba</taxon>
    </lineage>
</organism>
<sequence>AQAVKTYGDSFENEIRTFTQQYGGEALAGSFLDEAQKLLGRLHQEGDGIIRASRVREEIAKIRQQDDMTRLSMVMCRPSIPACAVFFEKNTKTSVTATQALNVRDGPKISQHGAAFKAQIQRFKQAYAKEPAARVFLNESEALLSRYEREAPSILREDEVKKAIANLRLKSELMAVQNAVHAQNCDVLASKGPAFEEQMNQFLSKYNTDPVYSTLIPPSFIEQLSDIASRYYKLMNIPRAFNARPSAGSAVFHQGNFAGTVKITSTGPDGSKVEHVPWRPASLFTFPGPTLPPPPVSHDQIFAGQRDLGLKAAQEAFARSDALMSSLQQSGPSSPLFPSGGPGGVLSTFSPYINATSTPDINSWITCHTSDNQQPPLATTSGYTNTASPMASRALEQLQSRFQSRSPPSPSPSPSSPSLSGNSAGYTNTSPSSSSSPATAMNFSAGYVDSVSSSPVAVQVERAGQKASCPINPAYAPTPKEAMSVTVTSSMRSSSGGVTEQEKLSIEETKATMKFREIMFNEFQILEKLGSGQLGTVYLARWRGALVAVKKLDEDDMDEKTVDLFKKEAAALHYYRYGSLEGALRGKTRLDLTWKQVIKIAMEAAAGILHLHKEGVLHSRISSRNILLGDGVRAYVNDFAFCHMKTKESVYTHTAGTSSFIGPVRYMSPDAMMHKYSEGSDAWSFGVLLWELWERREPFEGDDDLTVAFRVSQDQQTLPISPACPLVLATLMKQCWLDRPSQRPSFSTIHETLQTYYKSL</sequence>
<feature type="region of interest" description="Disordered" evidence="7">
    <location>
        <begin position="398"/>
        <end position="438"/>
    </location>
</feature>
<keyword evidence="2" id="KW-0547">Nucleotide-binding</keyword>
<dbReference type="VEuPathDB" id="AmoebaDB:ACA1_265250"/>
<dbReference type="InterPro" id="IPR011009">
    <property type="entry name" value="Kinase-like_dom_sf"/>
</dbReference>
<keyword evidence="3 9" id="KW-0418">Kinase</keyword>
<reference evidence="9 10" key="1">
    <citation type="journal article" date="2013" name="Genome Biol.">
        <title>Genome of Acanthamoeba castellanii highlights extensive lateral gene transfer and early evolution of tyrosine kinase signaling.</title>
        <authorList>
            <person name="Clarke M."/>
            <person name="Lohan A.J."/>
            <person name="Liu B."/>
            <person name="Lagkouvardos I."/>
            <person name="Roy S."/>
            <person name="Zafar N."/>
            <person name="Bertelli C."/>
            <person name="Schilde C."/>
            <person name="Kianianmomeni A."/>
            <person name="Burglin T.R."/>
            <person name="Frech C."/>
            <person name="Turcotte B."/>
            <person name="Kopec K.O."/>
            <person name="Synnott J.M."/>
            <person name="Choo C."/>
            <person name="Paponov I."/>
            <person name="Finkler A."/>
            <person name="Soon Heng Tan C."/>
            <person name="Hutchins A.P."/>
            <person name="Weinmeier T."/>
            <person name="Rattei T."/>
            <person name="Chu J.S."/>
            <person name="Gimenez G."/>
            <person name="Irimia M."/>
            <person name="Rigden D.J."/>
            <person name="Fitzpatrick D.A."/>
            <person name="Lorenzo-Morales J."/>
            <person name="Bateman A."/>
            <person name="Chiu C.H."/>
            <person name="Tang P."/>
            <person name="Hegemann P."/>
            <person name="Fromm H."/>
            <person name="Raoult D."/>
            <person name="Greub G."/>
            <person name="Miranda-Saavedra D."/>
            <person name="Chen N."/>
            <person name="Nash P."/>
            <person name="Ginger M.L."/>
            <person name="Horn M."/>
            <person name="Schaap P."/>
            <person name="Caler L."/>
            <person name="Loftus B."/>
        </authorList>
    </citation>
    <scope>NUCLEOTIDE SEQUENCE [LARGE SCALE GENOMIC DNA]</scope>
    <source>
        <strain evidence="9 10">Neff</strain>
    </source>
</reference>
<dbReference type="STRING" id="1257118.L8H4C8"/>
<dbReference type="GO" id="GO:0004674">
    <property type="term" value="F:protein serine/threonine kinase activity"/>
    <property type="evidence" value="ECO:0007669"/>
    <property type="project" value="UniProtKB-EC"/>
</dbReference>
<protein>
    <submittedName>
        <fullName evidence="9">Protein tyrosine kinase</fullName>
    </submittedName>
</protein>
<keyword evidence="4" id="KW-0067">ATP-binding</keyword>
<gene>
    <name evidence="9" type="ORF">ACA1_265250</name>
</gene>
<feature type="non-terminal residue" evidence="9">
    <location>
        <position position="1"/>
    </location>
</feature>
<dbReference type="PANTHER" id="PTHR44329:SF288">
    <property type="entry name" value="MITOGEN-ACTIVATED PROTEIN KINASE KINASE KINASE 20"/>
    <property type="match status" value="1"/>
</dbReference>
<evidence type="ECO:0000259" key="8">
    <source>
        <dbReference type="PROSITE" id="PS50011"/>
    </source>
</evidence>